<dbReference type="GO" id="GO:0008270">
    <property type="term" value="F:zinc ion binding"/>
    <property type="evidence" value="ECO:0007669"/>
    <property type="project" value="InterPro"/>
</dbReference>
<feature type="region of interest" description="Disordered" evidence="4">
    <location>
        <begin position="360"/>
        <end position="393"/>
    </location>
</feature>
<organism evidence="6 7">
    <name type="scientific">Talaromyces stipitatus (strain ATCC 10500 / CBS 375.48 / QM 6759 / NRRL 1006)</name>
    <name type="common">Penicillium stipitatum</name>
    <dbReference type="NCBI Taxonomy" id="441959"/>
    <lineage>
        <taxon>Eukaryota</taxon>
        <taxon>Fungi</taxon>
        <taxon>Dikarya</taxon>
        <taxon>Ascomycota</taxon>
        <taxon>Pezizomycotina</taxon>
        <taxon>Eurotiomycetes</taxon>
        <taxon>Eurotiomycetidae</taxon>
        <taxon>Eurotiales</taxon>
        <taxon>Trichocomaceae</taxon>
        <taxon>Talaromyces</taxon>
        <taxon>Talaromyces sect. Talaromyces</taxon>
    </lineage>
</organism>
<dbReference type="PANTHER" id="PTHR35392">
    <property type="entry name" value="ZN(II)2CYS6 TRANSCRIPTION FACTOR (EUROFUNG)-RELATED-RELATED"/>
    <property type="match status" value="1"/>
</dbReference>
<dbReference type="GO" id="GO:0000981">
    <property type="term" value="F:DNA-binding transcription factor activity, RNA polymerase II-specific"/>
    <property type="evidence" value="ECO:0007669"/>
    <property type="project" value="InterPro"/>
</dbReference>
<feature type="compositionally biased region" description="Polar residues" evidence="4">
    <location>
        <begin position="367"/>
        <end position="378"/>
    </location>
</feature>
<proteinExistence type="predicted"/>
<dbReference type="CDD" id="cd00067">
    <property type="entry name" value="GAL4"/>
    <property type="match status" value="1"/>
</dbReference>
<sequence>MDCGSADNAPGVDPNFLSSWDFNNTFSDLTWDQNALDNLPELDSYQDSNEGDAELFDFLSAQGPPSRDSLDPSVIDATSIDLSNAPVGVADGVNFVGGTFSPRTHPSADDNSFPDNAWSQFQLSHTNGLVMPMDPVYSNQYSKAALGPNAPVIVGEGERGMDTGLTGYQRARSLSAYQQLRQSVSYNNNNNSNNSNNKHNGWRNSISYTASFGPTQFPISPPLEAQSENPMSGTATNHQWFPSTDMSVGTKLTDAFATMSHDVSVYSRSQPVKPEPQTGASSPSIHSTGGVAVSIDSYSSMANNDLPLYAENDVKDEQLHVLEWEEPVSPDKSLESSPEFPKINGFMVSEDTSDIPQMSLEQERRNPTSSRHTHSALQPASVARRRKQRNSSVVNIDKIQQPRPLQIVQEDGLGGAISSEDFVCPPRGARRKGPLTIVGRANAGLRRKNKDTCVQCRLNKRKCDGNSPCDACRPTLQEQPCARACFASIVEYGTCNYISQRAINHPTSTSGEQRIRIEIPSAFDLQELLTYLGERRGKFNIRASQSWGSLYVLDLGETYKFLKNLSEYNDNSQSTFLEFIDHRVIDSKDKTKNWLSCVKDCDPMNNVYKLLSQWNNMPSRASYSFVSLDGNANEKMMDVSNNQDRRDILLAAQLSRIFCRLLEVEGFRKLERDFYNIKWKRISLDAHLRFLEELGHILLSLRWRVSWWKRLGDGGKQPDPGQQHYIDRVELLCRILYVYYTSVLTKLPAWSATDNLKGKWSRYADTEKEIWDDFPENPTEAGFQRWMEHGRELIEEAGSPIRVTMISKA</sequence>
<dbReference type="InParanoid" id="B8MFE7"/>
<dbReference type="RefSeq" id="XP_002483915.1">
    <property type="nucleotide sequence ID" value="XM_002483870.1"/>
</dbReference>
<dbReference type="PANTHER" id="PTHR35392:SF4">
    <property type="entry name" value="ZN(II)2CYS6 TRANSCRIPTION FACTOR (EUROFUNG)"/>
    <property type="match status" value="1"/>
</dbReference>
<dbReference type="PROSITE" id="PS00463">
    <property type="entry name" value="ZN2_CY6_FUNGAL_1"/>
    <property type="match status" value="1"/>
</dbReference>
<evidence type="ECO:0000313" key="6">
    <source>
        <dbReference type="EMBL" id="EED16681.1"/>
    </source>
</evidence>
<dbReference type="eggNOG" id="ENOG502SJ37">
    <property type="taxonomic scope" value="Eukaryota"/>
</dbReference>
<dbReference type="STRING" id="441959.B8MFE7"/>
<reference evidence="7" key="1">
    <citation type="journal article" date="2015" name="Genome Announc.">
        <title>Genome sequence of the AIDS-associated pathogen Penicillium marneffei (ATCC18224) and its near taxonomic relative Talaromyces stipitatus (ATCC10500).</title>
        <authorList>
            <person name="Nierman W.C."/>
            <person name="Fedorova-Abrams N.D."/>
            <person name="Andrianopoulos A."/>
        </authorList>
    </citation>
    <scope>NUCLEOTIDE SEQUENCE [LARGE SCALE GENOMIC DNA]</scope>
    <source>
        <strain evidence="7">ATCC 10500 / CBS 375.48 / QM 6759 / NRRL 1006</strain>
    </source>
</reference>
<dbReference type="InterPro" id="IPR052973">
    <property type="entry name" value="Fungal_sec-metab_reg_TF"/>
</dbReference>
<dbReference type="GeneID" id="8109013"/>
<dbReference type="AlphaFoldDB" id="B8MFE7"/>
<dbReference type="InterPro" id="IPR001138">
    <property type="entry name" value="Zn2Cys6_DnaBD"/>
</dbReference>
<dbReference type="Proteomes" id="UP000001745">
    <property type="component" value="Unassembled WGS sequence"/>
</dbReference>
<evidence type="ECO:0000256" key="4">
    <source>
        <dbReference type="SAM" id="MobiDB-lite"/>
    </source>
</evidence>
<name>B8MFE7_TALSN</name>
<protein>
    <recommendedName>
        <fullName evidence="5">Zn(2)-C6 fungal-type domain-containing protein</fullName>
    </recommendedName>
</protein>
<dbReference type="PhylomeDB" id="B8MFE7"/>
<evidence type="ECO:0000259" key="5">
    <source>
        <dbReference type="PROSITE" id="PS00463"/>
    </source>
</evidence>
<keyword evidence="7" id="KW-1185">Reference proteome</keyword>
<evidence type="ECO:0000256" key="1">
    <source>
        <dbReference type="ARBA" id="ARBA00023015"/>
    </source>
</evidence>
<feature type="region of interest" description="Disordered" evidence="4">
    <location>
        <begin position="326"/>
        <end position="346"/>
    </location>
</feature>
<keyword evidence="2" id="KW-0804">Transcription</keyword>
<feature type="region of interest" description="Disordered" evidence="4">
    <location>
        <begin position="267"/>
        <end position="287"/>
    </location>
</feature>
<gene>
    <name evidence="6" type="ORF">TSTA_017560</name>
</gene>
<feature type="domain" description="Zn(2)-C6 fungal-type" evidence="5">
    <location>
        <begin position="452"/>
        <end position="481"/>
    </location>
</feature>
<keyword evidence="3" id="KW-0539">Nucleus</keyword>
<evidence type="ECO:0000256" key="3">
    <source>
        <dbReference type="ARBA" id="ARBA00023242"/>
    </source>
</evidence>
<feature type="compositionally biased region" description="Polar residues" evidence="4">
    <location>
        <begin position="278"/>
        <end position="287"/>
    </location>
</feature>
<dbReference type="OMA" id="KWSRYAD"/>
<evidence type="ECO:0000313" key="7">
    <source>
        <dbReference type="Proteomes" id="UP000001745"/>
    </source>
</evidence>
<dbReference type="OrthoDB" id="5425448at2759"/>
<evidence type="ECO:0000256" key="2">
    <source>
        <dbReference type="ARBA" id="ARBA00023163"/>
    </source>
</evidence>
<dbReference type="VEuPathDB" id="FungiDB:TSTA_017560"/>
<dbReference type="EMBL" id="EQ962656">
    <property type="protein sequence ID" value="EED16681.1"/>
    <property type="molecule type" value="Genomic_DNA"/>
</dbReference>
<accession>B8MFE7</accession>
<keyword evidence="1" id="KW-0805">Transcription regulation</keyword>
<dbReference type="HOGENOM" id="CLU_019186_0_0_1"/>